<evidence type="ECO:0000256" key="6">
    <source>
        <dbReference type="ARBA" id="ARBA00022741"/>
    </source>
</evidence>
<evidence type="ECO:0000256" key="2">
    <source>
        <dbReference type="ARBA" id="ARBA00004370"/>
    </source>
</evidence>
<keyword evidence="7 14" id="KW-0418">Kinase</keyword>
<comment type="catalytic activity">
    <reaction evidence="1">
        <text>ATP + protein L-histidine = ADP + protein N-phospho-L-histidine.</text>
        <dbReference type="EC" id="2.7.13.3"/>
    </reaction>
</comment>
<keyword evidence="8" id="KW-0067">ATP-binding</keyword>
<keyword evidence="9" id="KW-0902">Two-component regulatory system</keyword>
<dbReference type="Gene3D" id="3.30.565.10">
    <property type="entry name" value="Histidine kinase-like ATPase, C-terminal domain"/>
    <property type="match status" value="1"/>
</dbReference>
<evidence type="ECO:0000259" key="13">
    <source>
        <dbReference type="PROSITE" id="PS50109"/>
    </source>
</evidence>
<dbReference type="SMART" id="SM00387">
    <property type="entry name" value="HATPase_c"/>
    <property type="match status" value="1"/>
</dbReference>
<dbReference type="PRINTS" id="PR00344">
    <property type="entry name" value="BCTRLSENSOR"/>
</dbReference>
<dbReference type="InterPro" id="IPR001638">
    <property type="entry name" value="Solute-binding_3/MltF_N"/>
</dbReference>
<proteinExistence type="predicted"/>
<evidence type="ECO:0000313" key="15">
    <source>
        <dbReference type="Proteomes" id="UP000184139"/>
    </source>
</evidence>
<comment type="subcellular location">
    <subcellularLocation>
        <location evidence="2">Membrane</location>
    </subcellularLocation>
</comment>
<keyword evidence="4" id="KW-0597">Phosphoprotein</keyword>
<feature type="domain" description="Histidine kinase" evidence="13">
    <location>
        <begin position="510"/>
        <end position="728"/>
    </location>
</feature>
<organism evidence="14 15">
    <name type="scientific">Desulfofustis glycolicus DSM 9705</name>
    <dbReference type="NCBI Taxonomy" id="1121409"/>
    <lineage>
        <taxon>Bacteria</taxon>
        <taxon>Pseudomonadati</taxon>
        <taxon>Thermodesulfobacteriota</taxon>
        <taxon>Desulfobulbia</taxon>
        <taxon>Desulfobulbales</taxon>
        <taxon>Desulfocapsaceae</taxon>
        <taxon>Desulfofustis</taxon>
    </lineage>
</organism>
<dbReference type="AlphaFoldDB" id="A0A1M5V5X1"/>
<dbReference type="InterPro" id="IPR003018">
    <property type="entry name" value="GAF"/>
</dbReference>
<dbReference type="SMART" id="SM00065">
    <property type="entry name" value="GAF"/>
    <property type="match status" value="1"/>
</dbReference>
<keyword evidence="12" id="KW-1133">Transmembrane helix</keyword>
<dbReference type="FunFam" id="1.10.287.130:FF:000038">
    <property type="entry name" value="Sensory transduction histidine kinase"/>
    <property type="match status" value="1"/>
</dbReference>
<dbReference type="SUPFAM" id="SSF55781">
    <property type="entry name" value="GAF domain-like"/>
    <property type="match status" value="1"/>
</dbReference>
<keyword evidence="10 12" id="KW-0472">Membrane</keyword>
<reference evidence="14 15" key="1">
    <citation type="submission" date="2016-11" db="EMBL/GenBank/DDBJ databases">
        <authorList>
            <person name="Jaros S."/>
            <person name="Januszkiewicz K."/>
            <person name="Wedrychowicz H."/>
        </authorList>
    </citation>
    <scope>NUCLEOTIDE SEQUENCE [LARGE SCALE GENOMIC DNA]</scope>
    <source>
        <strain evidence="14 15">DSM 9705</strain>
    </source>
</reference>
<dbReference type="GO" id="GO:0000155">
    <property type="term" value="F:phosphorelay sensor kinase activity"/>
    <property type="evidence" value="ECO:0007669"/>
    <property type="project" value="InterPro"/>
</dbReference>
<evidence type="ECO:0000313" key="14">
    <source>
        <dbReference type="EMBL" id="SHH70576.1"/>
    </source>
</evidence>
<dbReference type="GO" id="GO:0005524">
    <property type="term" value="F:ATP binding"/>
    <property type="evidence" value="ECO:0007669"/>
    <property type="project" value="UniProtKB-KW"/>
</dbReference>
<dbReference type="RefSeq" id="WP_073374830.1">
    <property type="nucleotide sequence ID" value="NZ_FQXS01000007.1"/>
</dbReference>
<dbReference type="Gene3D" id="1.10.287.130">
    <property type="match status" value="1"/>
</dbReference>
<dbReference type="GO" id="GO:0016020">
    <property type="term" value="C:membrane"/>
    <property type="evidence" value="ECO:0007669"/>
    <property type="project" value="UniProtKB-SubCell"/>
</dbReference>
<evidence type="ECO:0000256" key="9">
    <source>
        <dbReference type="ARBA" id="ARBA00023012"/>
    </source>
</evidence>
<dbReference type="CDD" id="cd16922">
    <property type="entry name" value="HATPase_EvgS-ArcB-TorS-like"/>
    <property type="match status" value="1"/>
</dbReference>
<dbReference type="Pfam" id="PF00512">
    <property type="entry name" value="HisKA"/>
    <property type="match status" value="1"/>
</dbReference>
<dbReference type="InterPro" id="IPR003661">
    <property type="entry name" value="HisK_dim/P_dom"/>
</dbReference>
<keyword evidence="11" id="KW-0131">Cell cycle</keyword>
<dbReference type="SUPFAM" id="SSF55874">
    <property type="entry name" value="ATPase domain of HSP90 chaperone/DNA topoisomerase II/histidine kinase"/>
    <property type="match status" value="1"/>
</dbReference>
<dbReference type="SMART" id="SM00388">
    <property type="entry name" value="HisKA"/>
    <property type="match status" value="1"/>
</dbReference>
<gene>
    <name evidence="14" type="ORF">SAMN02745124_01508</name>
</gene>
<evidence type="ECO:0000256" key="3">
    <source>
        <dbReference type="ARBA" id="ARBA00012438"/>
    </source>
</evidence>
<dbReference type="Gene3D" id="3.30.450.40">
    <property type="match status" value="1"/>
</dbReference>
<keyword evidence="12" id="KW-0812">Transmembrane</keyword>
<feature type="transmembrane region" description="Helical" evidence="12">
    <location>
        <begin position="20"/>
        <end position="41"/>
    </location>
</feature>
<dbReference type="InterPro" id="IPR005467">
    <property type="entry name" value="His_kinase_dom"/>
</dbReference>
<dbReference type="InterPro" id="IPR004358">
    <property type="entry name" value="Sig_transdc_His_kin-like_C"/>
</dbReference>
<dbReference type="InterPro" id="IPR036890">
    <property type="entry name" value="HATPase_C_sf"/>
</dbReference>
<dbReference type="PROSITE" id="PS50109">
    <property type="entry name" value="HIS_KIN"/>
    <property type="match status" value="1"/>
</dbReference>
<dbReference type="Proteomes" id="UP000184139">
    <property type="component" value="Unassembled WGS sequence"/>
</dbReference>
<sequence>MTQIAENQQRSRRRQLVGRCLGAIVRPLLNAFCLVLVTTGFGHTAERSVRVGIYDNPPKVFIDESGRPAGIFVDIIREVARREGWYLSFIDGTWGEGLDRLAAGRIDLMPDVALTAERDQRFDFHRTPVLSSWFQVYARQGSGITSIVDLDGKKVVVLEQSVQERAFAVLAAGFDLQVTVLPLPDYRASFQMVADGRADAAITNRFFGVMHAADYGLQDTAVIFNPSRLYFATPDDSNGDLLVAIDDHLAEMKGDPQSVYYRSLKRWTAEEARLGVPDWLKNGLIGVGAILLLALAGTAAMRRQVTARTREIARRSEQLQVMNRILRTTVSRLDLDHVIEHALNGILELSGCTAGAFYLVDGDTGTLLPGRSVGLDEESGIVAQRYAQTCYRRVAGGNGAEPVFTFPAAAAGQAKGHAGIVFPIMLHDRVVGLLCALSAGRLAPGINGSDIAENICVAVALALDNSRLYATVRQHASELEEQVTERTAELAAAMEQARAADRLKSAFLATMSHELRTPLNSIIGFSGILLQELAGPLNDEQRKQLTMVRDSSRHLLALINDVLDISKIEAGQLTLDPATFDLPSVVGKSVDSVAPLARQKGLELRRTIDGDVTTIYTDQRRFEQILLNLLNNAIKFTAEGYVEVRCSSDGDQYQMAVSDSGIGIREEDLAELFLPFHQIDSGLTRSHEGTGLGLSICRRLVELMGGTIGVTSHLGEGSVFTVRLPKHPGGNDG</sequence>
<evidence type="ECO:0000256" key="5">
    <source>
        <dbReference type="ARBA" id="ARBA00022679"/>
    </source>
</evidence>
<evidence type="ECO:0000256" key="11">
    <source>
        <dbReference type="ARBA" id="ARBA00023306"/>
    </source>
</evidence>
<dbReference type="Pfam" id="PF02518">
    <property type="entry name" value="HATPase_c"/>
    <property type="match status" value="1"/>
</dbReference>
<keyword evidence="6" id="KW-0547">Nucleotide-binding</keyword>
<keyword evidence="5" id="KW-0808">Transferase</keyword>
<dbReference type="STRING" id="1121409.SAMN02745124_01508"/>
<dbReference type="EMBL" id="FQXS01000007">
    <property type="protein sequence ID" value="SHH70576.1"/>
    <property type="molecule type" value="Genomic_DNA"/>
</dbReference>
<dbReference type="InterPro" id="IPR036097">
    <property type="entry name" value="HisK_dim/P_sf"/>
</dbReference>
<dbReference type="FunFam" id="3.30.565.10:FF:000010">
    <property type="entry name" value="Sensor histidine kinase RcsC"/>
    <property type="match status" value="1"/>
</dbReference>
<dbReference type="SUPFAM" id="SSF47384">
    <property type="entry name" value="Homodimeric domain of signal transducing histidine kinase"/>
    <property type="match status" value="1"/>
</dbReference>
<dbReference type="SUPFAM" id="SSF53850">
    <property type="entry name" value="Periplasmic binding protein-like II"/>
    <property type="match status" value="1"/>
</dbReference>
<evidence type="ECO:0000256" key="1">
    <source>
        <dbReference type="ARBA" id="ARBA00000085"/>
    </source>
</evidence>
<dbReference type="OrthoDB" id="177675at2"/>
<dbReference type="Gene3D" id="3.40.190.10">
    <property type="entry name" value="Periplasmic binding protein-like II"/>
    <property type="match status" value="2"/>
</dbReference>
<evidence type="ECO:0000256" key="10">
    <source>
        <dbReference type="ARBA" id="ARBA00023136"/>
    </source>
</evidence>
<dbReference type="Pfam" id="PF00497">
    <property type="entry name" value="SBP_bac_3"/>
    <property type="match status" value="1"/>
</dbReference>
<dbReference type="EC" id="2.7.13.3" evidence="3"/>
<keyword evidence="15" id="KW-1185">Reference proteome</keyword>
<dbReference type="CDD" id="cd00082">
    <property type="entry name" value="HisKA"/>
    <property type="match status" value="1"/>
</dbReference>
<evidence type="ECO:0000256" key="8">
    <source>
        <dbReference type="ARBA" id="ARBA00022840"/>
    </source>
</evidence>
<dbReference type="SMART" id="SM00062">
    <property type="entry name" value="PBPb"/>
    <property type="match status" value="1"/>
</dbReference>
<accession>A0A1M5V5X1</accession>
<dbReference type="InterPro" id="IPR003594">
    <property type="entry name" value="HATPase_dom"/>
</dbReference>
<name>A0A1M5V5X1_9BACT</name>
<dbReference type="InterPro" id="IPR029016">
    <property type="entry name" value="GAF-like_dom_sf"/>
</dbReference>
<evidence type="ECO:0000256" key="4">
    <source>
        <dbReference type="ARBA" id="ARBA00022553"/>
    </source>
</evidence>
<protein>
    <recommendedName>
        <fullName evidence="3">histidine kinase</fullName>
        <ecNumber evidence="3">2.7.13.3</ecNumber>
    </recommendedName>
</protein>
<evidence type="ECO:0000256" key="12">
    <source>
        <dbReference type="SAM" id="Phobius"/>
    </source>
</evidence>
<evidence type="ECO:0000256" key="7">
    <source>
        <dbReference type="ARBA" id="ARBA00022777"/>
    </source>
</evidence>
<dbReference type="PANTHER" id="PTHR43047">
    <property type="entry name" value="TWO-COMPONENT HISTIDINE PROTEIN KINASE"/>
    <property type="match status" value="1"/>
</dbReference>